<keyword evidence="2" id="KW-1185">Reference proteome</keyword>
<dbReference type="EMBL" id="RCHS01003571">
    <property type="protein sequence ID" value="RMX40841.1"/>
    <property type="molecule type" value="Genomic_DNA"/>
</dbReference>
<dbReference type="AlphaFoldDB" id="A0A3M6THN5"/>
<dbReference type="InterPro" id="IPR009003">
    <property type="entry name" value="Peptidase_S1_PA"/>
</dbReference>
<dbReference type="Proteomes" id="UP000275408">
    <property type="component" value="Unassembled WGS sequence"/>
</dbReference>
<dbReference type="SUPFAM" id="SSF50494">
    <property type="entry name" value="Trypsin-like serine proteases"/>
    <property type="match status" value="1"/>
</dbReference>
<proteinExistence type="predicted"/>
<gene>
    <name evidence="1" type="ORF">pdam_00006527</name>
</gene>
<dbReference type="OrthoDB" id="10025068at2759"/>
<comment type="caution">
    <text evidence="1">The sequence shown here is derived from an EMBL/GenBank/DDBJ whole genome shotgun (WGS) entry which is preliminary data.</text>
</comment>
<organism evidence="1 2">
    <name type="scientific">Pocillopora damicornis</name>
    <name type="common">Cauliflower coral</name>
    <name type="synonym">Millepora damicornis</name>
    <dbReference type="NCBI Taxonomy" id="46731"/>
    <lineage>
        <taxon>Eukaryota</taxon>
        <taxon>Metazoa</taxon>
        <taxon>Cnidaria</taxon>
        <taxon>Anthozoa</taxon>
        <taxon>Hexacorallia</taxon>
        <taxon>Scleractinia</taxon>
        <taxon>Astrocoeniina</taxon>
        <taxon>Pocilloporidae</taxon>
        <taxon>Pocillopora</taxon>
    </lineage>
</organism>
<dbReference type="Gene3D" id="2.40.10.10">
    <property type="entry name" value="Trypsin-like serine proteases"/>
    <property type="match status" value="3"/>
</dbReference>
<evidence type="ECO:0008006" key="3">
    <source>
        <dbReference type="Google" id="ProtNLM"/>
    </source>
</evidence>
<evidence type="ECO:0000313" key="2">
    <source>
        <dbReference type="Proteomes" id="UP000275408"/>
    </source>
</evidence>
<sequence length="328" mass="36981">MSLGNTAASNQGANDGEDEVDAIFRHSKQRFHEAHLGILDALRELVIPTRRAEEEEALFNGELQSSRFLYEGNKARKFVGKIFLQNGNQGTGTMLTERILLTASHVFKNCKEGEVSFEQVDPNASFYKMSEVKFALEPDTCFVSHPDSSLDIGLIAVSERSLDGGTPLSEVGYCTKILPSITAGTHVNIIQYPENSNQMVVLRSNQILHYDESFLKLFSKDFIEHHRFETRRRAVKKSSWKWPFSKAREKAADSDSSSPFLHYRADTKYGSSGAPCFDDMWNLIGFHHCALSVEHRNRPNMFTYAANEGVRINVVTEWADEALASYNL</sequence>
<reference evidence="1 2" key="1">
    <citation type="journal article" date="2018" name="Sci. Rep.">
        <title>Comparative analysis of the Pocillopora damicornis genome highlights role of immune system in coral evolution.</title>
        <authorList>
            <person name="Cunning R."/>
            <person name="Bay R.A."/>
            <person name="Gillette P."/>
            <person name="Baker A.C."/>
            <person name="Traylor-Knowles N."/>
        </authorList>
    </citation>
    <scope>NUCLEOTIDE SEQUENCE [LARGE SCALE GENOMIC DNA]</scope>
    <source>
        <strain evidence="1">RSMAS</strain>
        <tissue evidence="1">Whole animal</tissue>
    </source>
</reference>
<dbReference type="InterPro" id="IPR043504">
    <property type="entry name" value="Peptidase_S1_PA_chymotrypsin"/>
</dbReference>
<name>A0A3M6THN5_POCDA</name>
<protein>
    <recommendedName>
        <fullName evidence="3">Peptidase S1 domain-containing protein</fullName>
    </recommendedName>
</protein>
<dbReference type="Pfam" id="PF13365">
    <property type="entry name" value="Trypsin_2"/>
    <property type="match status" value="1"/>
</dbReference>
<accession>A0A3M6THN5</accession>
<evidence type="ECO:0000313" key="1">
    <source>
        <dbReference type="EMBL" id="RMX40841.1"/>
    </source>
</evidence>